<evidence type="ECO:0000256" key="3">
    <source>
        <dbReference type="SAM" id="SignalP"/>
    </source>
</evidence>
<dbReference type="Gene3D" id="2.60.40.10">
    <property type="entry name" value="Immunoglobulins"/>
    <property type="match status" value="4"/>
</dbReference>
<keyword evidence="2" id="KW-0812">Transmembrane</keyword>
<dbReference type="Pfam" id="PF13927">
    <property type="entry name" value="Ig_3"/>
    <property type="match status" value="1"/>
</dbReference>
<evidence type="ECO:0000313" key="5">
    <source>
        <dbReference type="EMBL" id="KAG9275992.1"/>
    </source>
</evidence>
<evidence type="ECO:0000256" key="2">
    <source>
        <dbReference type="SAM" id="Phobius"/>
    </source>
</evidence>
<dbReference type="PANTHER" id="PTHR11422">
    <property type="entry name" value="T-CELL SURFACE GLYCOPROTEIN CD4"/>
    <property type="match status" value="1"/>
</dbReference>
<evidence type="ECO:0000313" key="6">
    <source>
        <dbReference type="Ensembl" id="ENSAMXP00005004382.1"/>
    </source>
</evidence>
<dbReference type="InterPro" id="IPR036179">
    <property type="entry name" value="Ig-like_dom_sf"/>
</dbReference>
<dbReference type="PANTHER" id="PTHR11422:SF0">
    <property type="entry name" value="T-CELL SURFACE GLYCOPROTEIN CD4"/>
    <property type="match status" value="1"/>
</dbReference>
<organism evidence="6 7">
    <name type="scientific">Astyanax mexicanus</name>
    <name type="common">Blind cave fish</name>
    <name type="synonym">Astyanax fasciatus mexicanus</name>
    <dbReference type="NCBI Taxonomy" id="7994"/>
    <lineage>
        <taxon>Eukaryota</taxon>
        <taxon>Metazoa</taxon>
        <taxon>Chordata</taxon>
        <taxon>Craniata</taxon>
        <taxon>Vertebrata</taxon>
        <taxon>Euteleostomi</taxon>
        <taxon>Actinopterygii</taxon>
        <taxon>Neopterygii</taxon>
        <taxon>Teleostei</taxon>
        <taxon>Ostariophysi</taxon>
        <taxon>Characiformes</taxon>
        <taxon>Characoidei</taxon>
        <taxon>Acestrorhamphidae</taxon>
        <taxon>Acestrorhamphinae</taxon>
        <taxon>Astyanax</taxon>
    </lineage>
</organism>
<dbReference type="Proteomes" id="UP000752171">
    <property type="component" value="Unassembled WGS sequence"/>
</dbReference>
<name>A0A8B9GV91_ASTMX</name>
<reference evidence="5 8" key="1">
    <citation type="submission" date="2021-07" db="EMBL/GenBank/DDBJ databases">
        <authorList>
            <person name="Imarazene B."/>
            <person name="Zahm M."/>
            <person name="Klopp C."/>
            <person name="Cabau C."/>
            <person name="Beille S."/>
            <person name="Jouanno E."/>
            <person name="Castinel A."/>
            <person name="Lluch J."/>
            <person name="Gil L."/>
            <person name="Kuchtly C."/>
            <person name="Lopez Roques C."/>
            <person name="Donnadieu C."/>
            <person name="Parrinello H."/>
            <person name="Journot L."/>
            <person name="Du K."/>
            <person name="Schartl M."/>
            <person name="Retaux S."/>
            <person name="Guiguen Y."/>
        </authorList>
    </citation>
    <scope>NUCLEOTIDE SEQUENCE [LARGE SCALE GENOMIC DNA]</scope>
    <source>
        <strain evidence="5">Pach_M1</strain>
        <tissue evidence="5">Testis</tissue>
    </source>
</reference>
<reference evidence="6" key="2">
    <citation type="submission" date="2025-05" db="UniProtKB">
        <authorList>
            <consortium name="Ensembl"/>
        </authorList>
    </citation>
    <scope>IDENTIFICATION</scope>
</reference>
<dbReference type="OrthoDB" id="6159398at2759"/>
<dbReference type="CDD" id="cd00096">
    <property type="entry name" value="Ig"/>
    <property type="match status" value="1"/>
</dbReference>
<evidence type="ECO:0000259" key="4">
    <source>
        <dbReference type="PROSITE" id="PS50835"/>
    </source>
</evidence>
<dbReference type="SMART" id="SM00408">
    <property type="entry name" value="IGc2"/>
    <property type="match status" value="4"/>
</dbReference>
<protein>
    <submittedName>
        <fullName evidence="6">Hemicentin 1</fullName>
    </submittedName>
    <submittedName>
        <fullName evidence="5">Lymphocyte activation gene 3 protein</fullName>
    </submittedName>
</protein>
<dbReference type="Ensembl" id="ENSAMXT00005004997.1">
    <property type="protein sequence ID" value="ENSAMXP00005004382.1"/>
    <property type="gene ID" value="ENSAMXG00005002702.1"/>
</dbReference>
<gene>
    <name evidence="5" type="primary">HMCN1</name>
    <name evidence="5" type="ORF">AMEX_G8240</name>
</gene>
<evidence type="ECO:0000313" key="8">
    <source>
        <dbReference type="Proteomes" id="UP000752171"/>
    </source>
</evidence>
<feature type="transmembrane region" description="Helical" evidence="2">
    <location>
        <begin position="456"/>
        <end position="479"/>
    </location>
</feature>
<proteinExistence type="predicted"/>
<evidence type="ECO:0000256" key="1">
    <source>
        <dbReference type="SAM" id="MobiDB-lite"/>
    </source>
</evidence>
<dbReference type="PROSITE" id="PS50835">
    <property type="entry name" value="IG_LIKE"/>
    <property type="match status" value="3"/>
</dbReference>
<keyword evidence="2" id="KW-1133">Transmembrane helix</keyword>
<dbReference type="InterPro" id="IPR013106">
    <property type="entry name" value="Ig_V-set"/>
</dbReference>
<dbReference type="EMBL" id="JAICCE010000006">
    <property type="protein sequence ID" value="KAG9275992.1"/>
    <property type="molecule type" value="Genomic_DNA"/>
</dbReference>
<evidence type="ECO:0000313" key="7">
    <source>
        <dbReference type="Proteomes" id="UP000694621"/>
    </source>
</evidence>
<dbReference type="SUPFAM" id="SSF48726">
    <property type="entry name" value="Immunoglobulin"/>
    <property type="match status" value="3"/>
</dbReference>
<dbReference type="SMART" id="SM00409">
    <property type="entry name" value="IG"/>
    <property type="match status" value="4"/>
</dbReference>
<accession>A0A8B9GV91</accession>
<dbReference type="InterPro" id="IPR013783">
    <property type="entry name" value="Ig-like_fold"/>
</dbReference>
<feature type="domain" description="Ig-like" evidence="4">
    <location>
        <begin position="315"/>
        <end position="424"/>
    </location>
</feature>
<keyword evidence="2" id="KW-0472">Membrane</keyword>
<feature type="domain" description="Ig-like" evidence="4">
    <location>
        <begin position="84"/>
        <end position="186"/>
    </location>
</feature>
<feature type="domain" description="Ig-like" evidence="4">
    <location>
        <begin position="197"/>
        <end position="303"/>
    </location>
</feature>
<dbReference type="Proteomes" id="UP000694621">
    <property type="component" value="Unplaced"/>
</dbReference>
<dbReference type="InterPro" id="IPR007110">
    <property type="entry name" value="Ig-like_dom"/>
</dbReference>
<keyword evidence="3" id="KW-0732">Signal</keyword>
<feature type="signal peptide" evidence="3">
    <location>
        <begin position="1"/>
        <end position="21"/>
    </location>
</feature>
<dbReference type="InterPro" id="IPR003598">
    <property type="entry name" value="Ig_sub2"/>
</dbReference>
<feature type="chain" id="PRO_5044668783" evidence="3">
    <location>
        <begin position="22"/>
        <end position="540"/>
    </location>
</feature>
<dbReference type="SMART" id="SM00406">
    <property type="entry name" value="IGv"/>
    <property type="match status" value="2"/>
</dbReference>
<dbReference type="OMA" id="MSTSNIC"/>
<dbReference type="AlphaFoldDB" id="A0A8B9GV91"/>
<dbReference type="Pfam" id="PF07686">
    <property type="entry name" value="V-set"/>
    <property type="match status" value="2"/>
</dbReference>
<dbReference type="InterPro" id="IPR003599">
    <property type="entry name" value="Ig_sub"/>
</dbReference>
<sequence length="540" mass="58596">MSTSNICLWTTLALCVALGGCDVFYKQVGEEVIMHCGDADLDQGFRWKDSEALIVGVSKSGVPSKGTSDLAQRAKLNKGMLKIPSVKTIDAGVYKCTGNDRKTIQEHRLQIVTVSVSPSDTVLSSTEVTLRCDVSHPSSVQFQWMKPPGAESYGSPGENVLTLKSVTSADDGMWTCNITENEKVVKTIVVRLSVAGPLKSQEEVTAPPGGAVELPCSLPSPIPLTIVEGGWKRDPHTDLKFPTLNRDDGGLRWNGTQSRVEFSSETLSTDFSVKLNDVQPSDAGVYVCTLKFKDGQRLNATLNLKVDTGAPVPPPDRPVVTAPLGGAADLPCVHSGSGNLRVVGGKWLRKPPTDTPLLTLTTAGDGRHWNATDALKYKVEFSDQQPSSSFTLSLNEVEPADAGVYVCSLTFNDGSDWSSEVELKVEEEEAKVSKGVRPPPETGGFWEKPLFLGLALWIWVAVAAGSLLLVVLVMVTVLVQCRTKRKRRRAEKNKVHMPSSRELVAMQTECPAQKTGRQPRSGMKDRPLPPVPKHQYKQII</sequence>
<feature type="region of interest" description="Disordered" evidence="1">
    <location>
        <begin position="488"/>
        <end position="540"/>
    </location>
</feature>